<dbReference type="Proteomes" id="UP000799438">
    <property type="component" value="Unassembled WGS sequence"/>
</dbReference>
<evidence type="ECO:0000256" key="3">
    <source>
        <dbReference type="ARBA" id="ARBA00006731"/>
    </source>
</evidence>
<dbReference type="InterPro" id="IPR006571">
    <property type="entry name" value="TLDc_dom"/>
</dbReference>
<comment type="similarity">
    <text evidence="3">Belongs to the RTC5 family.</text>
</comment>
<dbReference type="PROSITE" id="PS51886">
    <property type="entry name" value="TLDC"/>
    <property type="match status" value="1"/>
</dbReference>
<keyword evidence="9" id="KW-1185">Reference proteome</keyword>
<dbReference type="SMART" id="SM00584">
    <property type="entry name" value="TLDc"/>
    <property type="match status" value="1"/>
</dbReference>
<dbReference type="GO" id="GO:0005737">
    <property type="term" value="C:cytoplasm"/>
    <property type="evidence" value="ECO:0007669"/>
    <property type="project" value="UniProtKB-SubCell"/>
</dbReference>
<dbReference type="AlphaFoldDB" id="A0A6A6B9T5"/>
<dbReference type="GeneID" id="54296606"/>
<evidence type="ECO:0000256" key="6">
    <source>
        <dbReference type="SAM" id="MobiDB-lite"/>
    </source>
</evidence>
<protein>
    <recommendedName>
        <fullName evidence="4">Restriction of telomere capping protein 5</fullName>
    </recommendedName>
</protein>
<evidence type="ECO:0000256" key="4">
    <source>
        <dbReference type="ARBA" id="ARBA00015163"/>
    </source>
</evidence>
<dbReference type="OrthoDB" id="289228at2759"/>
<dbReference type="PANTHER" id="PTHR23354:SF130">
    <property type="entry name" value="RESTRICTION OF TELOMERE CAPPING PROTEIN 5"/>
    <property type="match status" value="1"/>
</dbReference>
<dbReference type="Pfam" id="PF07534">
    <property type="entry name" value="TLD"/>
    <property type="match status" value="1"/>
</dbReference>
<evidence type="ECO:0000313" key="9">
    <source>
        <dbReference type="Proteomes" id="UP000799438"/>
    </source>
</evidence>
<dbReference type="EMBL" id="ML995488">
    <property type="protein sequence ID" value="KAF2141032.1"/>
    <property type="molecule type" value="Genomic_DNA"/>
</dbReference>
<feature type="region of interest" description="Disordered" evidence="6">
    <location>
        <begin position="320"/>
        <end position="351"/>
    </location>
</feature>
<dbReference type="GO" id="GO:0005634">
    <property type="term" value="C:nucleus"/>
    <property type="evidence" value="ECO:0007669"/>
    <property type="project" value="TreeGrafter"/>
</dbReference>
<organism evidence="8 9">
    <name type="scientific">Aplosporella prunicola CBS 121167</name>
    <dbReference type="NCBI Taxonomy" id="1176127"/>
    <lineage>
        <taxon>Eukaryota</taxon>
        <taxon>Fungi</taxon>
        <taxon>Dikarya</taxon>
        <taxon>Ascomycota</taxon>
        <taxon>Pezizomycotina</taxon>
        <taxon>Dothideomycetes</taxon>
        <taxon>Dothideomycetes incertae sedis</taxon>
        <taxon>Botryosphaeriales</taxon>
        <taxon>Aplosporellaceae</taxon>
        <taxon>Aplosporella</taxon>
    </lineage>
</organism>
<evidence type="ECO:0000256" key="2">
    <source>
        <dbReference type="ARBA" id="ARBA00004496"/>
    </source>
</evidence>
<accession>A0A6A6B9T5</accession>
<evidence type="ECO:0000256" key="1">
    <source>
        <dbReference type="ARBA" id="ARBA00002738"/>
    </source>
</evidence>
<sequence>MGQGQSADAPPPTLEQLSHELTKRFASKCFTPIEIYSFSAVFKSLAETSSGVRHWNEATLCRFLGLPDELAVGSVVFQMATYLGAFPFPSQAPAILTLDNLLKVVTLLTRRHTPVLGRRGDAVWVAEVYRSLAVYDRGLDAVPEDKKPAAGEEGGEGAEEAEGGEGEAAESSTYTGFAVDEPVDGDESDEEGDELVLAALDSMDVAEVFKQGEQPHLHHSVIPTDNFLRLLQLLLLIAPLEAQDNLSEYFAQVDDERLRGLRATANNILSSFDVDKNHGVNFKTFNAVVTSSMPYLFDGLSPLFEHFLFAKELDLSKRKESTSSAASGGSDKKPASPPPVREIPSSAKQLPAPEPILQSAGEILDLNMLSQLSFMIKGTNLFRRLRPLYSGGEHGFSMGSFEKSVFNWRAPSILLVSGTLLPDTPSNPSERAFADSLPPKRLPSSLDFPSGTGMPQETQREQALVFGAYIPTPWKNTPKTAFGDSSTQLFQLAPAHDVFAASALASDYAYFNKPPHGHTGLGLGSGVPSAKAAHQYGASATVPLGAVSLHVDAGLEFAVFTHFSEGGGSFRPSRNPARAGRDWQDRFAIEAVEVWGCGGDEEAEAQRKAWAWEEREAEARRKINLGTGDIEADRELLRLAGLIGGDRSGGSMG</sequence>
<feature type="compositionally biased region" description="Acidic residues" evidence="6">
    <location>
        <begin position="181"/>
        <end position="191"/>
    </location>
</feature>
<name>A0A6A6B9T5_9PEZI</name>
<comment type="subcellular location">
    <subcellularLocation>
        <location evidence="2">Cytoplasm</location>
    </subcellularLocation>
</comment>
<feature type="domain" description="TLDc" evidence="7">
    <location>
        <begin position="362"/>
        <end position="598"/>
    </location>
</feature>
<feature type="compositionally biased region" description="Acidic residues" evidence="6">
    <location>
        <begin position="153"/>
        <end position="168"/>
    </location>
</feature>
<dbReference type="GO" id="GO:0006979">
    <property type="term" value="P:response to oxidative stress"/>
    <property type="evidence" value="ECO:0007669"/>
    <property type="project" value="TreeGrafter"/>
</dbReference>
<gene>
    <name evidence="8" type="ORF">K452DRAFT_272850</name>
</gene>
<evidence type="ECO:0000259" key="7">
    <source>
        <dbReference type="PROSITE" id="PS51886"/>
    </source>
</evidence>
<feature type="region of interest" description="Disordered" evidence="6">
    <location>
        <begin position="143"/>
        <end position="191"/>
    </location>
</feature>
<evidence type="ECO:0000313" key="8">
    <source>
        <dbReference type="EMBL" id="KAF2141032.1"/>
    </source>
</evidence>
<reference evidence="8" key="1">
    <citation type="journal article" date="2020" name="Stud. Mycol.">
        <title>101 Dothideomycetes genomes: a test case for predicting lifestyles and emergence of pathogens.</title>
        <authorList>
            <person name="Haridas S."/>
            <person name="Albert R."/>
            <person name="Binder M."/>
            <person name="Bloem J."/>
            <person name="Labutti K."/>
            <person name="Salamov A."/>
            <person name="Andreopoulos B."/>
            <person name="Baker S."/>
            <person name="Barry K."/>
            <person name="Bills G."/>
            <person name="Bluhm B."/>
            <person name="Cannon C."/>
            <person name="Castanera R."/>
            <person name="Culley D."/>
            <person name="Daum C."/>
            <person name="Ezra D."/>
            <person name="Gonzalez J."/>
            <person name="Henrissat B."/>
            <person name="Kuo A."/>
            <person name="Liang C."/>
            <person name="Lipzen A."/>
            <person name="Lutzoni F."/>
            <person name="Magnuson J."/>
            <person name="Mondo S."/>
            <person name="Nolan M."/>
            <person name="Ohm R."/>
            <person name="Pangilinan J."/>
            <person name="Park H.-J."/>
            <person name="Ramirez L."/>
            <person name="Alfaro M."/>
            <person name="Sun H."/>
            <person name="Tritt A."/>
            <person name="Yoshinaga Y."/>
            <person name="Zwiers L.-H."/>
            <person name="Turgeon B."/>
            <person name="Goodwin S."/>
            <person name="Spatafora J."/>
            <person name="Crous P."/>
            <person name="Grigoriev I."/>
        </authorList>
    </citation>
    <scope>NUCLEOTIDE SEQUENCE</scope>
    <source>
        <strain evidence="8">CBS 121167</strain>
    </source>
</reference>
<evidence type="ECO:0000256" key="5">
    <source>
        <dbReference type="ARBA" id="ARBA00022490"/>
    </source>
</evidence>
<dbReference type="PANTHER" id="PTHR23354">
    <property type="entry name" value="NUCLEOLAR PROTEIN 7/ESTROGEN RECEPTOR COACTIVATOR-RELATED"/>
    <property type="match status" value="1"/>
</dbReference>
<comment type="function">
    <text evidence="1">May be involved in a process influencing telomere capping.</text>
</comment>
<keyword evidence="5" id="KW-0963">Cytoplasm</keyword>
<proteinExistence type="inferred from homology"/>
<dbReference type="RefSeq" id="XP_033396745.1">
    <property type="nucleotide sequence ID" value="XM_033539110.1"/>
</dbReference>